<evidence type="ECO:0000313" key="1">
    <source>
        <dbReference type="EMBL" id="JAP91329.1"/>
    </source>
</evidence>
<dbReference type="EMBL" id="GDID01005277">
    <property type="protein sequence ID" value="JAP91329.1"/>
    <property type="molecule type" value="Transcribed_RNA"/>
</dbReference>
<dbReference type="PANTHER" id="PTHR23270:SF10">
    <property type="entry name" value="PROTEIN RRP5 HOMOLOG"/>
    <property type="match status" value="1"/>
</dbReference>
<feature type="non-terminal residue" evidence="1">
    <location>
        <position position="1"/>
    </location>
</feature>
<dbReference type="PANTHER" id="PTHR23270">
    <property type="entry name" value="PROGRAMMED CELL DEATH PROTEIN 11 PRE-RRNA PROCESSING PROTEIN RRP5"/>
    <property type="match status" value="1"/>
</dbReference>
<dbReference type="SUPFAM" id="SSF48452">
    <property type="entry name" value="TPR-like"/>
    <property type="match status" value="1"/>
</dbReference>
<dbReference type="GO" id="GO:0032040">
    <property type="term" value="C:small-subunit processome"/>
    <property type="evidence" value="ECO:0007669"/>
    <property type="project" value="TreeGrafter"/>
</dbReference>
<gene>
    <name evidence="1" type="ORF">TPC1_17090</name>
</gene>
<proteinExistence type="predicted"/>
<sequence length="1139" mass="132025">KLQVKNQKLQLQIDHAHIRPEVQLKIGMNINSLGYQLKIISKSQQSLKISMLDYGSHFSLSESDVQPGIISRGAVVFKTKYSSIVEFLNGQKGFTSEQLQLQKCYNFVICGYKEDQGLPCCTTVQKCQSVINQDEISKVKQINFTQYEGLSSSLQLGSKVTAKYKQHFLNESFLFESETDLFVVFKSNFNEQELSEIEKVQKEFHVVNTNPNILSIKNIQQLYITQKHFYKPLHGYISSGNKDFTFVKVHGFDGKVQVRNCFGKGVFDQVEVEIYQKSNKYPDTYFGNLVGNYVEKQDTKFEEVKLIKTLDLNDAQNIQQLQQKKVVKAEKLLFLKHQYLKGFLMDLGSGILGYISVCQLQQFDYNLKTIDEKSATYLLDKCQKQFKILKVVQLVGKQQLQLIKLTPKEEFQGCQLVMLQPAVQNDENVKKAKIIRKEADHIMFELVSGGFGLMHVCDVAETPQKALSFMDQFTMGQFIDVKDLKELKNAFQYSDALQQGFEIDSLLKIFPFFFLQQLESKFCYVSSDEVHFDHNIQYLKAVTSLSQNVMKLPLWRMGQSVQQSVGFQQYYQVNQQIISLLEEQLPVSLDQVQEGDLLTGYVNSNYKGQKSIYLSVSEGVSALLPVGQLQMTEKQLSDTFKVTAKFQMRALKKIDHFAVCSIDQFILKPTFTFQQNLAERQRHYCKILEIQETKLRVELLDVFPKTIVSVHYSTFGRNISQDQIKEIYQIDQINHCVIIQTTPNQASLSKEAFVQAGYDLRELENLHKTLSQEEILQKLEKLENVIEKDDFEEENFVQQKIQVESESELSNSENYSVNSIDFDEPEIKQEKQNLTQNDKVDQNYKENKIDIVDQNDQIDIVDQIDQGKNEETLSPDDFERLLVEDPTSSFVWLQYCNFYLQKQEIQSAIQILDKAMKTMPVGDSKLLQERVNVLLAKAKILQKFYPKEKFQTEINALINQFEAKALLGRQLAEWLLQIKDLQSCSLVFKSMFNNKKYKLDPQNVEIYLRYLFKTEEYKKLNINQLIDNMVCDNLKKQEMKAFAALQLYENNLVDQGRNVFAKLLEGNKFEVIIKYIEAELKYGSVQDVRDMFNELCRREYGSKKNKILSVVIKKFYEFEKKNGGDTAYVQELAARLIEE</sequence>
<dbReference type="Gene3D" id="1.25.40.10">
    <property type="entry name" value="Tetratricopeptide repeat domain"/>
    <property type="match status" value="1"/>
</dbReference>
<dbReference type="InterPro" id="IPR011990">
    <property type="entry name" value="TPR-like_helical_dom_sf"/>
</dbReference>
<name>A0A146K745_9EUKA</name>
<dbReference type="InterPro" id="IPR045209">
    <property type="entry name" value="Rrp5"/>
</dbReference>
<organism evidence="1">
    <name type="scientific">Trepomonas sp. PC1</name>
    <dbReference type="NCBI Taxonomy" id="1076344"/>
    <lineage>
        <taxon>Eukaryota</taxon>
        <taxon>Metamonada</taxon>
        <taxon>Diplomonadida</taxon>
        <taxon>Hexamitidae</taxon>
        <taxon>Hexamitinae</taxon>
        <taxon>Trepomonas</taxon>
    </lineage>
</organism>
<dbReference type="GO" id="GO:0006364">
    <property type="term" value="P:rRNA processing"/>
    <property type="evidence" value="ECO:0007669"/>
    <property type="project" value="InterPro"/>
</dbReference>
<protein>
    <submittedName>
        <fullName evidence="1">S1 RNA binding domain-containing protein</fullName>
    </submittedName>
</protein>
<dbReference type="GO" id="GO:0003723">
    <property type="term" value="F:RNA binding"/>
    <property type="evidence" value="ECO:0007669"/>
    <property type="project" value="TreeGrafter"/>
</dbReference>
<accession>A0A146K745</accession>
<reference evidence="1" key="1">
    <citation type="submission" date="2015-07" db="EMBL/GenBank/DDBJ databases">
        <title>Adaptation to a free-living lifestyle via gene acquisitions in the diplomonad Trepomonas sp. PC1.</title>
        <authorList>
            <person name="Xu F."/>
            <person name="Jerlstrom-Hultqvist J."/>
            <person name="Kolisko M."/>
            <person name="Simpson A.G.B."/>
            <person name="Roger A.J."/>
            <person name="Svard S.G."/>
            <person name="Andersson J.O."/>
        </authorList>
    </citation>
    <scope>NUCLEOTIDE SEQUENCE</scope>
    <source>
        <strain evidence="1">PC1</strain>
    </source>
</reference>
<dbReference type="AlphaFoldDB" id="A0A146K745"/>